<dbReference type="Proteomes" id="UP000283090">
    <property type="component" value="Unassembled WGS sequence"/>
</dbReference>
<dbReference type="RefSeq" id="XP_067485700.1">
    <property type="nucleotide sequence ID" value="XM_067637742.1"/>
</dbReference>
<dbReference type="GeneID" id="93590373"/>
<organism evidence="2 3">
    <name type="scientific">Arthrobotrys flagrans</name>
    <name type="common">Nematode-trapping fungus</name>
    <name type="synonym">Trichothecium flagrans</name>
    <dbReference type="NCBI Taxonomy" id="97331"/>
    <lineage>
        <taxon>Eukaryota</taxon>
        <taxon>Fungi</taxon>
        <taxon>Dikarya</taxon>
        <taxon>Ascomycota</taxon>
        <taxon>Pezizomycotina</taxon>
        <taxon>Orbiliomycetes</taxon>
        <taxon>Orbiliales</taxon>
        <taxon>Orbiliaceae</taxon>
        <taxon>Arthrobotrys</taxon>
    </lineage>
</organism>
<evidence type="ECO:0000313" key="3">
    <source>
        <dbReference type="Proteomes" id="UP000283090"/>
    </source>
</evidence>
<protein>
    <submittedName>
        <fullName evidence="2">Uncharacterized protein</fullName>
    </submittedName>
</protein>
<reference evidence="2 3" key="1">
    <citation type="submission" date="2019-01" db="EMBL/GenBank/DDBJ databases">
        <title>Intercellular communication is required for trap formation in the nematode-trapping fungus Duddingtonia flagrans.</title>
        <authorList>
            <person name="Youssar L."/>
            <person name="Wernet V."/>
            <person name="Hensel N."/>
            <person name="Hildebrandt H.-G."/>
            <person name="Fischer R."/>
        </authorList>
    </citation>
    <scope>NUCLEOTIDE SEQUENCE [LARGE SCALE GENOMIC DNA]</scope>
    <source>
        <strain evidence="2 3">CBS H-5679</strain>
    </source>
</reference>
<name>A0A436ZMR4_ARTFL</name>
<comment type="caution">
    <text evidence="2">The sequence shown here is derived from an EMBL/GenBank/DDBJ whole genome shotgun (WGS) entry which is preliminary data.</text>
</comment>
<feature type="region of interest" description="Disordered" evidence="1">
    <location>
        <begin position="120"/>
        <end position="147"/>
    </location>
</feature>
<accession>A0A436ZMR4</accession>
<dbReference type="EMBL" id="SAEB01000012">
    <property type="protein sequence ID" value="RVD80156.1"/>
    <property type="molecule type" value="Genomic_DNA"/>
</dbReference>
<proteinExistence type="predicted"/>
<gene>
    <name evidence="2" type="ORF">DFL_008062</name>
</gene>
<sequence>MCNHHRRQQRQILATALLNTLQEYNQSRHPSSSSPSRSFQEPMTQGITYIPPHYNSPEFIDPNPPAYEEATTLNINIIDEKRQLYRLSTDEQVPPHVNEDYNPNTGLDDSNPAPRFIPPTTITQTTVPPLITLSPATTTTSTPPSDSLSHLLSSITHYFDTQIKLHSSHPATVRKLEYKKAKKLLKAEKKYNDYLAKGKDMKYEIKMERRAEKIEKWTEVVVKKSVGRHEKHVRKHGRCCDHVGVNQPQAQTVQQ</sequence>
<keyword evidence="3" id="KW-1185">Reference proteome</keyword>
<evidence type="ECO:0000313" key="2">
    <source>
        <dbReference type="EMBL" id="RVD80156.1"/>
    </source>
</evidence>
<dbReference type="AlphaFoldDB" id="A0A436ZMR4"/>
<dbReference type="VEuPathDB" id="FungiDB:DFL_008062"/>
<evidence type="ECO:0000256" key="1">
    <source>
        <dbReference type="SAM" id="MobiDB-lite"/>
    </source>
</evidence>
<dbReference type="OrthoDB" id="5422873at2759"/>